<comment type="caution">
    <text evidence="8">The sequence shown here is derived from an EMBL/GenBank/DDBJ whole genome shotgun (WGS) entry which is preliminary data.</text>
</comment>
<evidence type="ECO:0000256" key="6">
    <source>
        <dbReference type="HAMAP-Rule" id="MF_00265"/>
    </source>
</evidence>
<feature type="binding site" evidence="6">
    <location>
        <position position="6"/>
    </location>
    <ligand>
        <name>Mg(2+)</name>
        <dbReference type="ChEBI" id="CHEBI:18420"/>
    </ligand>
</feature>
<evidence type="ECO:0000256" key="4">
    <source>
        <dbReference type="ARBA" id="ARBA00022801"/>
    </source>
</evidence>
<dbReference type="RefSeq" id="WP_366232077.1">
    <property type="nucleotide sequence ID" value="NZ_JBFBMH010000001.1"/>
</dbReference>
<dbReference type="Gene3D" id="3.40.50.1010">
    <property type="entry name" value="5'-nuclease"/>
    <property type="match status" value="1"/>
</dbReference>
<protein>
    <recommendedName>
        <fullName evidence="6">Ribonuclease VapC</fullName>
        <shortName evidence="6">RNase VapC</shortName>
        <ecNumber evidence="6">3.1.-.-</ecNumber>
    </recommendedName>
    <alternativeName>
        <fullName evidence="6">Toxin VapC</fullName>
    </alternativeName>
</protein>
<accession>A0ABV3LFZ0</accession>
<keyword evidence="9" id="KW-1185">Reference proteome</keyword>
<dbReference type="SUPFAM" id="SSF88723">
    <property type="entry name" value="PIN domain-like"/>
    <property type="match status" value="1"/>
</dbReference>
<dbReference type="InterPro" id="IPR029060">
    <property type="entry name" value="PIN-like_dom_sf"/>
</dbReference>
<evidence type="ECO:0000256" key="2">
    <source>
        <dbReference type="ARBA" id="ARBA00022722"/>
    </source>
</evidence>
<sequence>MILYVDASAVVPLVFDEPTSTRCRHLWDSASAFVSARATYVEVAAAIASAVRASRIDQTEADEARVLLDILWSDVSVVELDELLMLSAADCAREFRLRGYDAVHCASAISAAGVDAVSASGDRALLRAWLEVGLTVADVAE</sequence>
<comment type="function">
    <text evidence="6">Toxic component of a toxin-antitoxin (TA) system. An RNase.</text>
</comment>
<dbReference type="Pfam" id="PF01850">
    <property type="entry name" value="PIN"/>
    <property type="match status" value="1"/>
</dbReference>
<proteinExistence type="inferred from homology"/>
<evidence type="ECO:0000313" key="9">
    <source>
        <dbReference type="Proteomes" id="UP001553715"/>
    </source>
</evidence>
<evidence type="ECO:0000259" key="7">
    <source>
        <dbReference type="Pfam" id="PF01850"/>
    </source>
</evidence>
<dbReference type="EMBL" id="JBFBMH010000001">
    <property type="protein sequence ID" value="MEW1973668.1"/>
    <property type="molecule type" value="Genomic_DNA"/>
</dbReference>
<dbReference type="InterPro" id="IPR022907">
    <property type="entry name" value="VapC_family"/>
</dbReference>
<comment type="cofactor">
    <cofactor evidence="6">
        <name>Mg(2+)</name>
        <dbReference type="ChEBI" id="CHEBI:18420"/>
    </cofactor>
</comment>
<feature type="domain" description="PIN" evidence="7">
    <location>
        <begin position="4"/>
        <end position="112"/>
    </location>
</feature>
<dbReference type="InterPro" id="IPR002716">
    <property type="entry name" value="PIN_dom"/>
</dbReference>
<reference evidence="8 9" key="1">
    <citation type="submission" date="2024-06" db="EMBL/GenBank/DDBJ databases">
        <title>The Natural Products Discovery Center: Release of the First 8490 Sequenced Strains for Exploring Actinobacteria Biosynthetic Diversity.</title>
        <authorList>
            <person name="Kalkreuter E."/>
            <person name="Kautsar S.A."/>
            <person name="Yang D."/>
            <person name="Bader C.D."/>
            <person name="Teijaro C.N."/>
            <person name="Fluegel L."/>
            <person name="Davis C.M."/>
            <person name="Simpson J.R."/>
            <person name="Lauterbach L."/>
            <person name="Steele A.D."/>
            <person name="Gui C."/>
            <person name="Meng S."/>
            <person name="Li G."/>
            <person name="Viehrig K."/>
            <person name="Ye F."/>
            <person name="Su P."/>
            <person name="Kiefer A.F."/>
            <person name="Nichols A."/>
            <person name="Cepeda A.J."/>
            <person name="Yan W."/>
            <person name="Fan B."/>
            <person name="Jiang Y."/>
            <person name="Adhikari A."/>
            <person name="Zheng C.-J."/>
            <person name="Schuster L."/>
            <person name="Cowan T.M."/>
            <person name="Smanski M.J."/>
            <person name="Chevrette M.G."/>
            <person name="De Carvalho L.P.S."/>
            <person name="Shen B."/>
        </authorList>
    </citation>
    <scope>NUCLEOTIDE SEQUENCE [LARGE SCALE GENOMIC DNA]</scope>
    <source>
        <strain evidence="8 9">NPDC077434</strain>
    </source>
</reference>
<evidence type="ECO:0000256" key="1">
    <source>
        <dbReference type="ARBA" id="ARBA00022649"/>
    </source>
</evidence>
<dbReference type="Proteomes" id="UP001553715">
    <property type="component" value="Unassembled WGS sequence"/>
</dbReference>
<keyword evidence="6" id="KW-0800">Toxin</keyword>
<comment type="similarity">
    <text evidence="6">Belongs to the PINc/VapC protein family.</text>
</comment>
<dbReference type="HAMAP" id="MF_00265">
    <property type="entry name" value="VapC_Nob1"/>
    <property type="match status" value="1"/>
</dbReference>
<organism evidence="8 9">
    <name type="scientific">Microbacterium profundi</name>
    <dbReference type="NCBI Taxonomy" id="450380"/>
    <lineage>
        <taxon>Bacteria</taxon>
        <taxon>Bacillati</taxon>
        <taxon>Actinomycetota</taxon>
        <taxon>Actinomycetes</taxon>
        <taxon>Micrococcales</taxon>
        <taxon>Microbacteriaceae</taxon>
        <taxon>Microbacterium</taxon>
    </lineage>
</organism>
<feature type="binding site" evidence="6">
    <location>
        <position position="101"/>
    </location>
    <ligand>
        <name>Mg(2+)</name>
        <dbReference type="ChEBI" id="CHEBI:18420"/>
    </ligand>
</feature>
<evidence type="ECO:0000313" key="8">
    <source>
        <dbReference type="EMBL" id="MEW1973668.1"/>
    </source>
</evidence>
<dbReference type="CDD" id="cd09874">
    <property type="entry name" value="PIN_MT3492-like"/>
    <property type="match status" value="1"/>
</dbReference>
<gene>
    <name evidence="6" type="primary">vapC</name>
    <name evidence="8" type="ORF">AB0301_01105</name>
</gene>
<keyword evidence="4 6" id="KW-0378">Hydrolase</keyword>
<keyword evidence="3 6" id="KW-0479">Metal-binding</keyword>
<keyword evidence="5 6" id="KW-0460">Magnesium</keyword>
<name>A0ABV3LFZ0_9MICO</name>
<evidence type="ECO:0000256" key="5">
    <source>
        <dbReference type="ARBA" id="ARBA00022842"/>
    </source>
</evidence>
<dbReference type="EC" id="3.1.-.-" evidence="6"/>
<keyword evidence="1 6" id="KW-1277">Toxin-antitoxin system</keyword>
<evidence type="ECO:0000256" key="3">
    <source>
        <dbReference type="ARBA" id="ARBA00022723"/>
    </source>
</evidence>
<keyword evidence="2 6" id="KW-0540">Nuclease</keyword>